<evidence type="ECO:0000313" key="6">
    <source>
        <dbReference type="Proteomes" id="UP000489351"/>
    </source>
</evidence>
<protein>
    <submittedName>
        <fullName evidence="3">Uncharacterized protein</fullName>
    </submittedName>
</protein>
<name>A0A3S0P0B8_CHLPH</name>
<dbReference type="Proteomes" id="UP000279908">
    <property type="component" value="Unassembled WGS sequence"/>
</dbReference>
<keyword evidence="6" id="KW-1185">Reference proteome</keyword>
<evidence type="ECO:0000313" key="2">
    <source>
        <dbReference type="EMBL" id="MWV54193.1"/>
    </source>
</evidence>
<organism evidence="3 4">
    <name type="scientific">Chlorobium phaeovibrioides</name>
    <dbReference type="NCBI Taxonomy" id="1094"/>
    <lineage>
        <taxon>Bacteria</taxon>
        <taxon>Pseudomonadati</taxon>
        <taxon>Chlorobiota</taxon>
        <taxon>Chlorobiia</taxon>
        <taxon>Chlorobiales</taxon>
        <taxon>Chlorobiaceae</taxon>
        <taxon>Chlorobium/Pelodictyon group</taxon>
        <taxon>Chlorobium</taxon>
    </lineage>
</organism>
<dbReference type="Proteomes" id="UP000489351">
    <property type="component" value="Unassembled WGS sequence"/>
</dbReference>
<reference evidence="3 4" key="1">
    <citation type="submission" date="2018-12" db="EMBL/GenBank/DDBJ databases">
        <authorList>
            <person name="Lunina O.N."/>
            <person name="Grouzdev D.S."/>
            <person name="Gorlenko V.M."/>
            <person name="Savvichev A.S."/>
        </authorList>
    </citation>
    <scope>NUCLEOTIDE SEQUENCE [LARGE SCALE GENOMIC DNA]</scope>
    <source>
        <strain evidence="3 4">BrKhr-17</strain>
    </source>
</reference>
<gene>
    <name evidence="3" type="ORF">EKD02_01980</name>
    <name evidence="1" type="ORF">FP507_09340</name>
    <name evidence="2" type="ORF">GJ685_03830</name>
</gene>
<dbReference type="EMBL" id="VMRG01000001">
    <property type="protein sequence ID" value="KAA6233210.1"/>
    <property type="molecule type" value="Genomic_DNA"/>
</dbReference>
<evidence type="ECO:0000313" key="5">
    <source>
        <dbReference type="Proteomes" id="UP000327458"/>
    </source>
</evidence>
<dbReference type="AlphaFoldDB" id="A0A3S0P0B8"/>
<dbReference type="Proteomes" id="UP000327458">
    <property type="component" value="Unassembled WGS sequence"/>
</dbReference>
<evidence type="ECO:0000313" key="4">
    <source>
        <dbReference type="Proteomes" id="UP000279908"/>
    </source>
</evidence>
<dbReference type="RefSeq" id="WP_126383572.1">
    <property type="nucleotide sequence ID" value="NZ_CP041698.1"/>
</dbReference>
<evidence type="ECO:0000313" key="1">
    <source>
        <dbReference type="EMBL" id="KAA6233210.1"/>
    </source>
</evidence>
<sequence length="138" mass="15321">MQKNQQESRDSVTKLALQFLAEVIGQCPAELEKSTERDVVFAVVGFQYGAVQSAAYAAGLEKEDAQAISEEVIGRINGMEMEAVQKLLELMPMLTRKEYPPIGIGQRAIISFYNAASDEDKLTATETLREILHQIDRS</sequence>
<evidence type="ECO:0000313" key="3">
    <source>
        <dbReference type="EMBL" id="RTY39467.1"/>
    </source>
</evidence>
<reference evidence="2 6" key="3">
    <citation type="submission" date="2019-11" db="EMBL/GenBank/DDBJ databases">
        <title>Green- and brown-colored morphotypes of Chlorobia in the stratified aquatic ecosystems of Kandalaksha Gulf (White Sea): A model for study of the accessory genome evolution.</title>
        <authorList>
            <person name="Grouzdev D.S."/>
        </authorList>
    </citation>
    <scope>NUCLEOTIDE SEQUENCE [LARGE SCALE GENOMIC DNA]</scope>
    <source>
        <strain evidence="2 6">ZM</strain>
    </source>
</reference>
<reference evidence="1 5" key="2">
    <citation type="submission" date="2019-07" db="EMBL/GenBank/DDBJ databases">
        <title>Draft genome Sequence of Chlorobium phaeovibrioides sp. strain PhvTcv-s14, from the Phylum Chlorobi.</title>
        <authorList>
            <person name="Babenko V."/>
            <person name="Boldyreva D."/>
            <person name="Kanygina A."/>
            <person name="Selezneva O."/>
            <person name="Akopiyan T."/>
            <person name="Lunina O."/>
        </authorList>
    </citation>
    <scope>NUCLEOTIDE SEQUENCE [LARGE SCALE GENOMIC DNA]</scope>
    <source>
        <strain evidence="1 5">GrTcv12</strain>
    </source>
</reference>
<comment type="caution">
    <text evidence="3">The sequence shown here is derived from an EMBL/GenBank/DDBJ whole genome shotgun (WGS) entry which is preliminary data.</text>
</comment>
<accession>A0A3S0P0B8</accession>
<dbReference type="EMBL" id="RXYK01000002">
    <property type="protein sequence ID" value="RTY39467.1"/>
    <property type="molecule type" value="Genomic_DNA"/>
</dbReference>
<dbReference type="EMBL" id="WUBZ01000009">
    <property type="protein sequence ID" value="MWV54193.1"/>
    <property type="molecule type" value="Genomic_DNA"/>
</dbReference>
<proteinExistence type="predicted"/>